<evidence type="ECO:0000313" key="9">
    <source>
        <dbReference type="EMBL" id="MVT11947.1"/>
    </source>
</evidence>
<dbReference type="PANTHER" id="PTHR30572:SF18">
    <property type="entry name" value="ABC-TYPE MACROLIDE FAMILY EXPORT SYSTEM PERMEASE COMPONENT 2"/>
    <property type="match status" value="1"/>
</dbReference>
<feature type="transmembrane region" description="Helical" evidence="6">
    <location>
        <begin position="339"/>
        <end position="360"/>
    </location>
</feature>
<feature type="transmembrane region" description="Helical" evidence="6">
    <location>
        <begin position="423"/>
        <end position="443"/>
    </location>
</feature>
<feature type="domain" description="ABC3 transporter permease C-terminal" evidence="7">
    <location>
        <begin position="289"/>
        <end position="400"/>
    </location>
</feature>
<evidence type="ECO:0000259" key="8">
    <source>
        <dbReference type="Pfam" id="PF12704"/>
    </source>
</evidence>
<feature type="transmembrane region" description="Helical" evidence="6">
    <location>
        <begin position="29"/>
        <end position="52"/>
    </location>
</feature>
<reference evidence="9 10" key="1">
    <citation type="submission" date="2019-12" db="EMBL/GenBank/DDBJ databases">
        <title>Chitinophaga sp. strain ysch24 (GDMCC 1.1355), whole genome shotgun sequence.</title>
        <authorList>
            <person name="Zhang X."/>
        </authorList>
    </citation>
    <scope>NUCLEOTIDE SEQUENCE [LARGE SCALE GENOMIC DNA]</scope>
    <source>
        <strain evidence="10">ysch24</strain>
    </source>
</reference>
<dbReference type="InterPro" id="IPR050250">
    <property type="entry name" value="Macrolide_Exporter_MacB"/>
</dbReference>
<proteinExistence type="predicted"/>
<accession>A0A7K1UC29</accession>
<evidence type="ECO:0000256" key="3">
    <source>
        <dbReference type="ARBA" id="ARBA00022692"/>
    </source>
</evidence>
<name>A0A7K1UC29_9BACT</name>
<feature type="domain" description="ABC3 transporter permease C-terminal" evidence="7">
    <location>
        <begin position="673"/>
        <end position="779"/>
    </location>
</feature>
<dbReference type="Pfam" id="PF02687">
    <property type="entry name" value="FtsX"/>
    <property type="match status" value="2"/>
</dbReference>
<dbReference type="GO" id="GO:0005886">
    <property type="term" value="C:plasma membrane"/>
    <property type="evidence" value="ECO:0007669"/>
    <property type="project" value="UniProtKB-SubCell"/>
</dbReference>
<protein>
    <submittedName>
        <fullName evidence="9">FtsX-like permease family protein</fullName>
    </submittedName>
</protein>
<evidence type="ECO:0000256" key="6">
    <source>
        <dbReference type="SAM" id="Phobius"/>
    </source>
</evidence>
<evidence type="ECO:0000256" key="2">
    <source>
        <dbReference type="ARBA" id="ARBA00022475"/>
    </source>
</evidence>
<dbReference type="Proteomes" id="UP000461730">
    <property type="component" value="Unassembled WGS sequence"/>
</dbReference>
<feature type="transmembrane region" description="Helical" evidence="6">
    <location>
        <begin position="754"/>
        <end position="776"/>
    </location>
</feature>
<dbReference type="GO" id="GO:0022857">
    <property type="term" value="F:transmembrane transporter activity"/>
    <property type="evidence" value="ECO:0007669"/>
    <property type="project" value="TreeGrafter"/>
</dbReference>
<feature type="transmembrane region" description="Helical" evidence="6">
    <location>
        <begin position="667"/>
        <end position="694"/>
    </location>
</feature>
<keyword evidence="2" id="KW-1003">Cell membrane</keyword>
<feature type="transmembrane region" description="Helical" evidence="6">
    <location>
        <begin position="375"/>
        <end position="402"/>
    </location>
</feature>
<sequence>MGTSGFIKCNIMFRNYFRTAWRNLLNNKVFSAINIGGLAIGIAACLVILQYVGFETSYDRFHVNSDNICRVTKQFYQEGVLADHSAMTYTANAPAMKAAFPEVIGATTVSYVYGSAVMSYENVKFNEEAVLFADSAFLSVFTFPLLKGEKNILKEPHVAFLTQSTARKYFGKADPLGKVIWLNKEQYYTVKGILKDVPANSHIKFDFVLSAKYDRNWNNYDYYTYLQLAPGTNVKALEAKFGTFVKNNGMDSVETKFKLQALNDIHLHSNIRNEIEVNGNVRSVYFLLTIAAFILAIAWVNYINLSTAKANKRAREIGVRKVVGAGKGQLVKQFLTESFMINIIAAVLAALLLVFVLPYYKQLTGRPLWVGGKAAYWFVFIAVFLSGAFLSGLYPALVLSSFKPVFVLKGVSKSPGGQLMRKTLVTIQFAASVILLIGTFTVFHQLQYMRSQDLGMNMEQVLVVIGPKTIDNSKIKAFRNEMSRQKDVSGVCVSSNVPGKEIWSANPALRLGQEEKEGVNVKRIILDQEFIRTFKIPLIAGRNISENGTADIRDAVMLNEAACRALGFRNPEAAINERIVTQGDTLNVVGVLKNYHQVSLQKNIEPIVFTMGGSYNNFFSMKINTRNLDNIMRSVKTTYAGFFPDDPIEFFFLDDFFNRQYQADQQLGSIFLCFACLAILIACLGLFGLASFTITQRTKEIGVRKVLGASVGNIVLLLSGEFLKLVLISFVIALPLAAYVMHLWLQDFAYRVTLAWWIFVLSGGIALLIAALTVSFQAVKSALANPVNSLKKE</sequence>
<keyword evidence="4 6" id="KW-1133">Transmembrane helix</keyword>
<comment type="caution">
    <text evidence="9">The sequence shown here is derived from an EMBL/GenBank/DDBJ whole genome shotgun (WGS) entry which is preliminary data.</text>
</comment>
<feature type="domain" description="MacB-like periplasmic core" evidence="8">
    <location>
        <begin position="31"/>
        <end position="241"/>
    </location>
</feature>
<dbReference type="AlphaFoldDB" id="A0A7K1UC29"/>
<evidence type="ECO:0000256" key="5">
    <source>
        <dbReference type="ARBA" id="ARBA00023136"/>
    </source>
</evidence>
<gene>
    <name evidence="9" type="ORF">GO493_27050</name>
</gene>
<evidence type="ECO:0000256" key="4">
    <source>
        <dbReference type="ARBA" id="ARBA00022989"/>
    </source>
</evidence>
<keyword evidence="3 6" id="KW-0812">Transmembrane</keyword>
<dbReference type="Pfam" id="PF12704">
    <property type="entry name" value="MacB_PCD"/>
    <property type="match status" value="1"/>
</dbReference>
<dbReference type="PANTHER" id="PTHR30572">
    <property type="entry name" value="MEMBRANE COMPONENT OF TRANSPORTER-RELATED"/>
    <property type="match status" value="1"/>
</dbReference>
<organism evidence="9 10">
    <name type="scientific">Chitinophaga tropicalis</name>
    <dbReference type="NCBI Taxonomy" id="2683588"/>
    <lineage>
        <taxon>Bacteria</taxon>
        <taxon>Pseudomonadati</taxon>
        <taxon>Bacteroidota</taxon>
        <taxon>Chitinophagia</taxon>
        <taxon>Chitinophagales</taxon>
        <taxon>Chitinophagaceae</taxon>
        <taxon>Chitinophaga</taxon>
    </lineage>
</organism>
<evidence type="ECO:0000259" key="7">
    <source>
        <dbReference type="Pfam" id="PF02687"/>
    </source>
</evidence>
<evidence type="ECO:0000313" key="10">
    <source>
        <dbReference type="Proteomes" id="UP000461730"/>
    </source>
</evidence>
<evidence type="ECO:0000256" key="1">
    <source>
        <dbReference type="ARBA" id="ARBA00004651"/>
    </source>
</evidence>
<keyword evidence="10" id="KW-1185">Reference proteome</keyword>
<keyword evidence="5 6" id="KW-0472">Membrane</keyword>
<feature type="transmembrane region" description="Helical" evidence="6">
    <location>
        <begin position="284"/>
        <end position="305"/>
    </location>
</feature>
<dbReference type="InterPro" id="IPR025857">
    <property type="entry name" value="MacB_PCD"/>
</dbReference>
<dbReference type="InterPro" id="IPR003838">
    <property type="entry name" value="ABC3_permease_C"/>
</dbReference>
<comment type="subcellular location">
    <subcellularLocation>
        <location evidence="1">Cell membrane</location>
        <topology evidence="1">Multi-pass membrane protein</topology>
    </subcellularLocation>
</comment>
<dbReference type="EMBL" id="WRXN01000017">
    <property type="protein sequence ID" value="MVT11947.1"/>
    <property type="molecule type" value="Genomic_DNA"/>
</dbReference>